<dbReference type="EMBL" id="CP061800">
    <property type="protein sequence ID" value="QTA89228.1"/>
    <property type="molecule type" value="Genomic_DNA"/>
</dbReference>
<accession>A0A975BPF8</accession>
<reference evidence="1" key="1">
    <citation type="journal article" date="2021" name="Microb. Physiol.">
        <title>Proteogenomic Insights into the Physiology of Marine, Sulfate-Reducing, Filamentous Desulfonema limicola and Desulfonema magnum.</title>
        <authorList>
            <person name="Schnaars V."/>
            <person name="Wohlbrand L."/>
            <person name="Scheve S."/>
            <person name="Hinrichs C."/>
            <person name="Reinhardt R."/>
            <person name="Rabus R."/>
        </authorList>
    </citation>
    <scope>NUCLEOTIDE SEQUENCE</scope>
    <source>
        <strain evidence="1">4be13</strain>
    </source>
</reference>
<gene>
    <name evidence="1" type="ORF">dnm_052780</name>
</gene>
<evidence type="ECO:0000313" key="2">
    <source>
        <dbReference type="Proteomes" id="UP000663722"/>
    </source>
</evidence>
<protein>
    <submittedName>
        <fullName evidence="1">Uncharacterized protein</fullName>
    </submittedName>
</protein>
<evidence type="ECO:0000313" key="1">
    <source>
        <dbReference type="EMBL" id="QTA89228.1"/>
    </source>
</evidence>
<dbReference type="KEGG" id="dmm:dnm_052780"/>
<name>A0A975BPF8_9BACT</name>
<dbReference type="Proteomes" id="UP000663722">
    <property type="component" value="Chromosome"/>
</dbReference>
<organism evidence="1 2">
    <name type="scientific">Desulfonema magnum</name>
    <dbReference type="NCBI Taxonomy" id="45655"/>
    <lineage>
        <taxon>Bacteria</taxon>
        <taxon>Pseudomonadati</taxon>
        <taxon>Thermodesulfobacteriota</taxon>
        <taxon>Desulfobacteria</taxon>
        <taxon>Desulfobacterales</taxon>
        <taxon>Desulfococcaceae</taxon>
        <taxon>Desulfonema</taxon>
    </lineage>
</organism>
<proteinExistence type="predicted"/>
<sequence length="84" mass="9535">MEKNFILNALVKHLSKSFLYSFFSASGRETRVFPLSEKHHSGKKAGFLPRADIGCKANRNATTYFFKILLKEQGVKRNGQRTGN</sequence>
<dbReference type="AlphaFoldDB" id="A0A975BPF8"/>
<keyword evidence="2" id="KW-1185">Reference proteome</keyword>